<feature type="region of interest" description="Disordered" evidence="1">
    <location>
        <begin position="42"/>
        <end position="73"/>
    </location>
</feature>
<protein>
    <submittedName>
        <fullName evidence="2">Uncharacterized protein</fullName>
    </submittedName>
</protein>
<reference evidence="2" key="1">
    <citation type="submission" date="2020-04" db="EMBL/GenBank/DDBJ databases">
        <title>Draft genome resource of the tomato pathogen Pseudocercospora fuligena.</title>
        <authorList>
            <person name="Zaccaron A."/>
        </authorList>
    </citation>
    <scope>NUCLEOTIDE SEQUENCE</scope>
    <source>
        <strain evidence="2">PF001</strain>
    </source>
</reference>
<dbReference type="Proteomes" id="UP000660729">
    <property type="component" value="Unassembled WGS sequence"/>
</dbReference>
<dbReference type="AlphaFoldDB" id="A0A8H6REY3"/>
<gene>
    <name evidence="2" type="ORF">HII31_07749</name>
</gene>
<comment type="caution">
    <text evidence="2">The sequence shown here is derived from an EMBL/GenBank/DDBJ whole genome shotgun (WGS) entry which is preliminary data.</text>
</comment>
<proteinExistence type="predicted"/>
<evidence type="ECO:0000313" key="3">
    <source>
        <dbReference type="Proteomes" id="UP000660729"/>
    </source>
</evidence>
<dbReference type="OrthoDB" id="1930760at2759"/>
<evidence type="ECO:0000256" key="1">
    <source>
        <dbReference type="SAM" id="MobiDB-lite"/>
    </source>
</evidence>
<organism evidence="2 3">
    <name type="scientific">Pseudocercospora fuligena</name>
    <dbReference type="NCBI Taxonomy" id="685502"/>
    <lineage>
        <taxon>Eukaryota</taxon>
        <taxon>Fungi</taxon>
        <taxon>Dikarya</taxon>
        <taxon>Ascomycota</taxon>
        <taxon>Pezizomycotina</taxon>
        <taxon>Dothideomycetes</taxon>
        <taxon>Dothideomycetidae</taxon>
        <taxon>Mycosphaerellales</taxon>
        <taxon>Mycosphaerellaceae</taxon>
        <taxon>Pseudocercospora</taxon>
    </lineage>
</organism>
<keyword evidence="3" id="KW-1185">Reference proteome</keyword>
<dbReference type="EMBL" id="JABCIY010000168">
    <property type="protein sequence ID" value="KAF7190590.1"/>
    <property type="molecule type" value="Genomic_DNA"/>
</dbReference>
<evidence type="ECO:0000313" key="2">
    <source>
        <dbReference type="EMBL" id="KAF7190590.1"/>
    </source>
</evidence>
<sequence length="86" mass="9471">MAQVDAVRSLTLDLPPSCIAFCPTQSNFFVVGTYYLHGKEQQGDLREANNAEPLSGDPEDTPPSPDESVQKRTGSLILFQLEQDNM</sequence>
<accession>A0A8H6REY3</accession>
<name>A0A8H6REY3_9PEZI</name>